<dbReference type="RefSeq" id="WP_190028989.1">
    <property type="nucleotide sequence ID" value="NZ_BMUU01000015.1"/>
</dbReference>
<organism evidence="2 3">
    <name type="scientific">Streptomyces xanthochromogenes</name>
    <dbReference type="NCBI Taxonomy" id="67384"/>
    <lineage>
        <taxon>Bacteria</taxon>
        <taxon>Bacillati</taxon>
        <taxon>Actinomycetota</taxon>
        <taxon>Actinomycetes</taxon>
        <taxon>Kitasatosporales</taxon>
        <taxon>Streptomycetaceae</taxon>
        <taxon>Streptomyces</taxon>
    </lineage>
</organism>
<comment type="caution">
    <text evidence="2">The sequence shown here is derived from an EMBL/GenBank/DDBJ whole genome shotgun (WGS) entry which is preliminary data.</text>
</comment>
<accession>A0ABQ3APA2</accession>
<dbReference type="Gene3D" id="3.20.20.80">
    <property type="entry name" value="Glycosidases"/>
    <property type="match status" value="1"/>
</dbReference>
<dbReference type="InterPro" id="IPR015020">
    <property type="entry name" value="Rv2525c-like_Glyco_Hydro-like"/>
</dbReference>
<dbReference type="SUPFAM" id="SSF51445">
    <property type="entry name" value="(Trans)glycosidases"/>
    <property type="match status" value="1"/>
</dbReference>
<reference evidence="3" key="1">
    <citation type="journal article" date="2019" name="Int. J. Syst. Evol. Microbiol.">
        <title>The Global Catalogue of Microorganisms (GCM) 10K type strain sequencing project: providing services to taxonomists for standard genome sequencing and annotation.</title>
        <authorList>
            <consortium name="The Broad Institute Genomics Platform"/>
            <consortium name="The Broad Institute Genome Sequencing Center for Infectious Disease"/>
            <person name="Wu L."/>
            <person name="Ma J."/>
        </authorList>
    </citation>
    <scope>NUCLEOTIDE SEQUENCE [LARGE SCALE GENOMIC DNA]</scope>
    <source>
        <strain evidence="3">JCM 4594</strain>
    </source>
</reference>
<evidence type="ECO:0000313" key="3">
    <source>
        <dbReference type="Proteomes" id="UP000600946"/>
    </source>
</evidence>
<sequence>MSDKSRKPAHRLSKRNRYIGWGVAGVAVAATGGLIAQSASAAPAWPAQKTFTGLAFDTCAAPSAAAMKAWKPGPYGAAAIYVGGKNRGCSQPNLTASWVKTVTAQGWKLIPLYVGAQPACQTGKSPEKMTAASASSLGASDGADAVAKAAALGMKPGSAIYLDMEPYDIKNTSCNNAVLAYVRAFTKTLRAKTYRAGYYGFSTTSAHAVATAANRTDLPGNLWYAKWDNANTTTSDWPWASKLYTDHSRGHQFMVNSKETRGGYTITVDRDAWDAPVAITG</sequence>
<gene>
    <name evidence="2" type="ORF">GCM10010326_65390</name>
</gene>
<dbReference type="InterPro" id="IPR017853">
    <property type="entry name" value="GH"/>
</dbReference>
<keyword evidence="3" id="KW-1185">Reference proteome</keyword>
<protein>
    <recommendedName>
        <fullName evidence="1">Rv2525c-like glycoside hydrolase-like domain-containing protein</fullName>
    </recommendedName>
</protein>
<evidence type="ECO:0000313" key="2">
    <source>
        <dbReference type="EMBL" id="GGY61503.1"/>
    </source>
</evidence>
<feature type="domain" description="Rv2525c-like glycoside hydrolase-like" evidence="1">
    <location>
        <begin position="68"/>
        <end position="273"/>
    </location>
</feature>
<dbReference type="Proteomes" id="UP000600946">
    <property type="component" value="Unassembled WGS sequence"/>
</dbReference>
<proteinExistence type="predicted"/>
<name>A0ABQ3APA2_9ACTN</name>
<dbReference type="GeneID" id="96294424"/>
<dbReference type="EMBL" id="BMUU01000015">
    <property type="protein sequence ID" value="GGY61503.1"/>
    <property type="molecule type" value="Genomic_DNA"/>
</dbReference>
<evidence type="ECO:0000259" key="1">
    <source>
        <dbReference type="Pfam" id="PF08924"/>
    </source>
</evidence>
<dbReference type="Pfam" id="PF08924">
    <property type="entry name" value="Rv2525c_GlyHyd-like"/>
    <property type="match status" value="1"/>
</dbReference>